<dbReference type="InParanoid" id="A0A090M3I9"/>
<feature type="domain" description="UGGT thioredoxin-like" evidence="13">
    <location>
        <begin position="450"/>
        <end position="723"/>
    </location>
</feature>
<keyword evidence="6 10" id="KW-0732">Signal</keyword>
<keyword evidence="8" id="KW-0325">Glycoprotein</keyword>
<evidence type="ECO:0000259" key="11">
    <source>
        <dbReference type="Pfam" id="PF18400"/>
    </source>
</evidence>
<accession>A0A090M3I9</accession>
<dbReference type="UniPathway" id="UPA00378"/>
<comment type="pathway">
    <text evidence="3">Protein modification; protein glycosylation.</text>
</comment>
<gene>
    <name evidence="16" type="ORF">OT_ostta01g01530</name>
</gene>
<dbReference type="InterPro" id="IPR009448">
    <property type="entry name" value="UDP-g_GGtrans"/>
</dbReference>
<dbReference type="PANTHER" id="PTHR11226">
    <property type="entry name" value="UDP-GLUCOSE GLYCOPROTEIN:GLUCOSYLTRANSFERASE"/>
    <property type="match status" value="1"/>
</dbReference>
<dbReference type="Pfam" id="PF18400">
    <property type="entry name" value="Thioredoxin_12"/>
    <property type="match status" value="1"/>
</dbReference>
<dbReference type="EMBL" id="CAID01000001">
    <property type="protein sequence ID" value="CEF96574.1"/>
    <property type="molecule type" value="Genomic_DNA"/>
</dbReference>
<sequence length="1538" mass="170697">MWRRRRVVAFVFALCAACVSESNAARSVEVALSAGWNSTSISLEALAYALDVDRDAFWTLARSLDEGVRDSKTECDGFIDEASRRAHGSAASARAAGLARGLRVASPRVAATRDQAETDVGTSDGCCRVMYEGETYGEVEALGRAIEGGTTEGARGRRAEPRDAFWRDENVNISTAIAYAAPGTTCFAQMHEILAGASDAGRLNYVLRPTLFDGCARDDGCAALGQTGDNLRLAGFGVELAVKNMEYKAIDDSKVKTDGGESEDGSDDEATTVSPGAELKDESVLGFNFAKLSETYPDHVEGLRSFRDELVGKAQLSSDAPLKLWDIGNLGLQATQRIALADDPLRELVELSQNFPSLANGLSRMKLNSTLVNEVKGNHKMVYPGGLVMSLNGENLELDTIDIYTLTDIISKEIQHSQTLSRLGLSESAVSRLLRLPGRSGASVKVNMTSDSIIFFNDVEKDLKYKRWSKNLGQLRFQAQGGFHRVKYNMYNLAVFLDPSKPSTWDVIGMMAHFQQSTVPVRMAQVVVTKLGNEDPELKVLGERVYPDVGEPVMRAANYILQQYGAVAQHEFLAAIAASRRPHQDSSPWAPPMYYPPSVSMARAAFVKTLNKYADDSEFEADELFDEFESSDSPKADKYVDAVRAHVLGKGLTTQSFLLNGEYGDEMMAFRGQATLDQLIVHSLRQEMSRMQRLAFTDELTEATKNMAEFVQQGATTKYVPWIVDTQKFPPVYHAPIPFASIDALEYVQHGDIDVVKAMSLVVVADGDTDLGAAMIAAAVSHVSSHAGRNSRVTVVHSGVNVLGERARAIQAALHVPTRRTKIAKFLEELLSSREASAEEIAERVGLNADDFNRVSNDEKLMVDVVQHSKRFLSYHRMNSHCAIVANGRVLDLTERKCTIDVTDIDALVEVEMAQRSTYIFDVVSTEMLGKSEPIIEPKLLSQAISDAAALVAVKQKKASNKRTVESLDKLIAQAKSTAFVAGTGTIVQIEAVLDPLSKEAQRVAPVLALLRDRLPDEVTIRVVLNPRAALQDLPLKSYYRYALPPATLDADPLVVITNVPTHKTLTTHVDFPEPWMVTTHKAKYDLDNLILKDIKEKVVSAEYRLESILITGHVSDVDKDQTPARGTQLILEDKNTAVNPGTIVMSNLGYFQLPSSPGRHRLSLRAGASADIFAFKEVHDLLVADSEKLRVSDDELSIDVLVDSFAGLRLDISLKRRAGMETADVLDAGLSSTSPSGWLSKVLKKKSNERIHIFSVASGHLYERFLKIMMASVKRSTKNPVKFWFIKNWLSPSFKDFLPHMAEKYDFEYELVSYKWPTWLNKQTEKQRIIWAYKILFLDVLFPLELNKVIFVDADQIVRADMSELWNMNLHGAPYGYTPMCDNNKEMEGFRFWKQGFWQTHLRGKPYHISALYVVDLDRFRAVAAGDRLRVMYDSLSRDPGSLANLDQDLPNYAQHDVPIFSLPMPWLWCESWCGNETKAAAKTIDLCNNPLTKEPKLEGARRIVAEWPELDAEVRAFTEVVEHGWRASEPTVKDEL</sequence>
<organism evidence="16 17">
    <name type="scientific">Ostreococcus tauri</name>
    <name type="common">Marine green alga</name>
    <dbReference type="NCBI Taxonomy" id="70448"/>
    <lineage>
        <taxon>Eukaryota</taxon>
        <taxon>Viridiplantae</taxon>
        <taxon>Chlorophyta</taxon>
        <taxon>Mamiellophyceae</taxon>
        <taxon>Mamiellales</taxon>
        <taxon>Bathycoccaceae</taxon>
        <taxon>Ostreococcus</taxon>
    </lineage>
</organism>
<feature type="chain" id="PRO_5001859601" evidence="10">
    <location>
        <begin position="25"/>
        <end position="1538"/>
    </location>
</feature>
<dbReference type="GO" id="GO:0051082">
    <property type="term" value="F:unfolded protein binding"/>
    <property type="evidence" value="ECO:0007669"/>
    <property type="project" value="TreeGrafter"/>
</dbReference>
<dbReference type="CDD" id="cd06432">
    <property type="entry name" value="GT8_HUGT1_C_like"/>
    <property type="match status" value="1"/>
</dbReference>
<dbReference type="InterPro" id="IPR040694">
    <property type="entry name" value="UGGT_TRXL_2"/>
</dbReference>
<evidence type="ECO:0000313" key="16">
    <source>
        <dbReference type="EMBL" id="CEF96574.1"/>
    </source>
</evidence>
<evidence type="ECO:0000256" key="4">
    <source>
        <dbReference type="ARBA" id="ARBA00006351"/>
    </source>
</evidence>
<dbReference type="Pfam" id="PF18401">
    <property type="entry name" value="Thioredoxin_13"/>
    <property type="match status" value="1"/>
</dbReference>
<evidence type="ECO:0000256" key="7">
    <source>
        <dbReference type="ARBA" id="ARBA00022824"/>
    </source>
</evidence>
<evidence type="ECO:0000256" key="10">
    <source>
        <dbReference type="SAM" id="SignalP"/>
    </source>
</evidence>
<reference evidence="16 17" key="2">
    <citation type="journal article" date="2014" name="BMC Genomics">
        <title>An improved genome of the model marine alga Ostreococcus tauri unfolds by assessing Illumina de novo assemblies.</title>
        <authorList>
            <person name="Blanc-Mathieu R."/>
            <person name="Verhelst B."/>
            <person name="Derelle E."/>
            <person name="Rombauts S."/>
            <person name="Bouget F.Y."/>
            <person name="Carre I."/>
            <person name="Chateau A."/>
            <person name="Eyre-Walker A."/>
            <person name="Grimsley N."/>
            <person name="Moreau H."/>
            <person name="Piegu B."/>
            <person name="Rivals E."/>
            <person name="Schackwitz W."/>
            <person name="Van de Peer Y."/>
            <person name="Piganeau G."/>
        </authorList>
    </citation>
    <scope>NUCLEOTIDE SEQUENCE [LARGE SCALE GENOMIC DNA]</scope>
    <source>
        <strain evidence="17">OTTH 0595 / CCAP 157/2 / RCC745</strain>
    </source>
</reference>
<evidence type="ECO:0000256" key="5">
    <source>
        <dbReference type="ARBA" id="ARBA00022679"/>
    </source>
</evidence>
<evidence type="ECO:0000256" key="8">
    <source>
        <dbReference type="ARBA" id="ARBA00023180"/>
    </source>
</evidence>
<evidence type="ECO:0000259" key="12">
    <source>
        <dbReference type="Pfam" id="PF18401"/>
    </source>
</evidence>
<keyword evidence="7" id="KW-0256">Endoplasmic reticulum</keyword>
<feature type="domain" description="UGGT thioredoxin-like" evidence="11">
    <location>
        <begin position="38"/>
        <end position="212"/>
    </location>
</feature>
<dbReference type="Proteomes" id="UP000009170">
    <property type="component" value="Unassembled WGS sequence"/>
</dbReference>
<dbReference type="PANTHER" id="PTHR11226:SF0">
    <property type="entry name" value="UDP-GLUCOSE:GLYCOPROTEIN GLUCOSYLTRANSFERASE"/>
    <property type="match status" value="1"/>
</dbReference>
<dbReference type="Gene3D" id="3.90.550.10">
    <property type="entry name" value="Spore Coat Polysaccharide Biosynthesis Protein SpsA, Chain A"/>
    <property type="match status" value="1"/>
</dbReference>
<evidence type="ECO:0000256" key="6">
    <source>
        <dbReference type="ARBA" id="ARBA00022729"/>
    </source>
</evidence>
<reference evidence="17" key="1">
    <citation type="journal article" date="2006" name="Proc. Natl. Acad. Sci. U.S.A.">
        <title>Genome analysis of the smallest free-living eukaryote Ostreococcus tauri unveils many unique features.</title>
        <authorList>
            <person name="Derelle E."/>
            <person name="Ferraz C."/>
            <person name="Rombauts S."/>
            <person name="Rouze P."/>
            <person name="Worden A.Z."/>
            <person name="Robbens S."/>
            <person name="Partensky F."/>
            <person name="Degroeve S."/>
            <person name="Echeynie S."/>
            <person name="Cooke R."/>
            <person name="Saeys Y."/>
            <person name="Wuyts J."/>
            <person name="Jabbari K."/>
            <person name="Bowler C."/>
            <person name="Panaud O."/>
            <person name="Piegu B."/>
            <person name="Ball S.G."/>
            <person name="Ral J.-P."/>
            <person name="Bouget F.-Y."/>
            <person name="Piganeau G."/>
            <person name="De Baets B."/>
            <person name="Picard A."/>
            <person name="Delseny M."/>
            <person name="Demaille J."/>
            <person name="Van de Peer Y."/>
            <person name="Moreau H."/>
        </authorList>
    </citation>
    <scope>NUCLEOTIDE SEQUENCE [LARGE SCALE GENOMIC DNA]</scope>
    <source>
        <strain evidence="17">OTTH 0595 / CCAP 157/2 / RCC745</strain>
    </source>
</reference>
<dbReference type="Pfam" id="PF06427">
    <property type="entry name" value="UDP-g_GGTase"/>
    <property type="match status" value="1"/>
</dbReference>
<dbReference type="InterPro" id="IPR040692">
    <property type="entry name" value="UGGT_TRXL_3"/>
</dbReference>
<dbReference type="FunCoup" id="A0A090M3I9">
    <property type="interactions" value="1799"/>
</dbReference>
<dbReference type="GO" id="GO:0018279">
    <property type="term" value="P:protein N-linked glycosylation via asparagine"/>
    <property type="evidence" value="ECO:0007669"/>
    <property type="project" value="TreeGrafter"/>
</dbReference>
<dbReference type="Pfam" id="PF18402">
    <property type="entry name" value="Thioredoxin_14"/>
    <property type="match status" value="1"/>
</dbReference>
<evidence type="ECO:0000259" key="15">
    <source>
        <dbReference type="Pfam" id="PF18404"/>
    </source>
</evidence>
<evidence type="ECO:0000313" key="17">
    <source>
        <dbReference type="Proteomes" id="UP000009170"/>
    </source>
</evidence>
<dbReference type="KEGG" id="ota:OT_ostta01g01530"/>
<evidence type="ECO:0000256" key="2">
    <source>
        <dbReference type="ARBA" id="ARBA00004319"/>
    </source>
</evidence>
<name>A0A090M3I9_OSTTA</name>
<comment type="caution">
    <text evidence="16">The sequence shown here is derived from an EMBL/GenBank/DDBJ whole genome shotgun (WGS) entry which is preliminary data.</text>
</comment>
<dbReference type="STRING" id="70448.A0A090M3I9"/>
<dbReference type="GO" id="GO:0005788">
    <property type="term" value="C:endoplasmic reticulum lumen"/>
    <property type="evidence" value="ECO:0007669"/>
    <property type="project" value="UniProtKB-SubCell"/>
</dbReference>
<feature type="region of interest" description="Disordered" evidence="9">
    <location>
        <begin position="254"/>
        <end position="275"/>
    </location>
</feature>
<feature type="domain" description="Glucosyltransferase 24 catalytic" evidence="15">
    <location>
        <begin position="1252"/>
        <end position="1518"/>
    </location>
</feature>
<evidence type="ECO:0000256" key="9">
    <source>
        <dbReference type="SAM" id="MobiDB-lite"/>
    </source>
</evidence>
<comment type="subcellular location">
    <subcellularLocation>
        <location evidence="2">Endoplasmic reticulum lumen</location>
    </subcellularLocation>
</comment>
<dbReference type="InterPro" id="IPR040497">
    <property type="entry name" value="Glyco_transf_24"/>
</dbReference>
<comment type="similarity">
    <text evidence="4">Belongs to the glycosyltransferase 8 family.</text>
</comment>
<evidence type="ECO:0000259" key="14">
    <source>
        <dbReference type="Pfam" id="PF18403"/>
    </source>
</evidence>
<dbReference type="InterPro" id="IPR040693">
    <property type="entry name" value="UGGT_TRXL_1"/>
</dbReference>
<evidence type="ECO:0000256" key="3">
    <source>
        <dbReference type="ARBA" id="ARBA00004922"/>
    </source>
</evidence>
<dbReference type="InterPro" id="IPR040525">
    <property type="entry name" value="UGGT_TRXL_4"/>
</dbReference>
<dbReference type="GeneID" id="9834835"/>
<dbReference type="GO" id="GO:0003980">
    <property type="term" value="F:UDP-glucose:glycoprotein glucosyltransferase activity"/>
    <property type="evidence" value="ECO:0007669"/>
    <property type="project" value="InterPro"/>
</dbReference>
<dbReference type="Pfam" id="PF18403">
    <property type="entry name" value="Thioredoxin_15"/>
    <property type="match status" value="1"/>
</dbReference>
<feature type="domain" description="UGGT thioredoxin-like" evidence="12">
    <location>
        <begin position="320"/>
        <end position="434"/>
    </location>
</feature>
<evidence type="ECO:0000259" key="13">
    <source>
        <dbReference type="Pfam" id="PF18402"/>
    </source>
</evidence>
<dbReference type="SUPFAM" id="SSF53448">
    <property type="entry name" value="Nucleotide-diphospho-sugar transferases"/>
    <property type="match status" value="1"/>
</dbReference>
<dbReference type="GO" id="GO:0036503">
    <property type="term" value="P:ERAD pathway"/>
    <property type="evidence" value="ECO:0007669"/>
    <property type="project" value="TreeGrafter"/>
</dbReference>
<dbReference type="Pfam" id="PF18404">
    <property type="entry name" value="Glyco_transf_24"/>
    <property type="match status" value="1"/>
</dbReference>
<evidence type="ECO:0000256" key="1">
    <source>
        <dbReference type="ARBA" id="ARBA00001913"/>
    </source>
</evidence>
<protein>
    <submittedName>
        <fullName evidence="16">UDP-glucose:Glycoprotein Glucosyltransferase</fullName>
    </submittedName>
</protein>
<keyword evidence="5" id="KW-0808">Transferase</keyword>
<keyword evidence="17" id="KW-1185">Reference proteome</keyword>
<dbReference type="RefSeq" id="XP_003074210.2">
    <property type="nucleotide sequence ID" value="XM_003074164.2"/>
</dbReference>
<feature type="domain" description="UDP-glucose:glycoprotein glucosyltransferase thioredoxin-like" evidence="14">
    <location>
        <begin position="741"/>
        <end position="946"/>
    </location>
</feature>
<proteinExistence type="inferred from homology"/>
<feature type="signal peptide" evidence="10">
    <location>
        <begin position="1"/>
        <end position="24"/>
    </location>
</feature>
<dbReference type="InterPro" id="IPR029044">
    <property type="entry name" value="Nucleotide-diphossugar_trans"/>
</dbReference>
<comment type="cofactor">
    <cofactor evidence="1">
        <name>Ca(2+)</name>
        <dbReference type="ChEBI" id="CHEBI:29108"/>
    </cofactor>
</comment>
<dbReference type="OrthoDB" id="27683at2759"/>
<feature type="compositionally biased region" description="Acidic residues" evidence="9">
    <location>
        <begin position="260"/>
        <end position="270"/>
    </location>
</feature>